<reference evidence="1 2" key="1">
    <citation type="journal article" date="2019" name="Sci. Rep.">
        <title>Orb-weaving spider Araneus ventricosus genome elucidates the spidroin gene catalogue.</title>
        <authorList>
            <person name="Kono N."/>
            <person name="Nakamura H."/>
            <person name="Ohtoshi R."/>
            <person name="Moran D.A.P."/>
            <person name="Shinohara A."/>
            <person name="Yoshida Y."/>
            <person name="Fujiwara M."/>
            <person name="Mori M."/>
            <person name="Tomita M."/>
            <person name="Arakawa K."/>
        </authorList>
    </citation>
    <scope>NUCLEOTIDE SEQUENCE [LARGE SCALE GENOMIC DNA]</scope>
</reference>
<dbReference type="EMBL" id="BGPR01002128">
    <property type="protein sequence ID" value="GBM68224.1"/>
    <property type="molecule type" value="Genomic_DNA"/>
</dbReference>
<gene>
    <name evidence="1" type="ORF">AVEN_96146_1</name>
</gene>
<comment type="caution">
    <text evidence="1">The sequence shown here is derived from an EMBL/GenBank/DDBJ whole genome shotgun (WGS) entry which is preliminary data.</text>
</comment>
<accession>A0A4Y2HS20</accession>
<proteinExistence type="predicted"/>
<keyword evidence="2" id="KW-1185">Reference proteome</keyword>
<dbReference type="Proteomes" id="UP000499080">
    <property type="component" value="Unassembled WGS sequence"/>
</dbReference>
<dbReference type="Gene3D" id="3.30.420.10">
    <property type="entry name" value="Ribonuclease H-like superfamily/Ribonuclease H"/>
    <property type="match status" value="1"/>
</dbReference>
<evidence type="ECO:0000313" key="1">
    <source>
        <dbReference type="EMBL" id="GBM68224.1"/>
    </source>
</evidence>
<evidence type="ECO:0008006" key="3">
    <source>
        <dbReference type="Google" id="ProtNLM"/>
    </source>
</evidence>
<organism evidence="1 2">
    <name type="scientific">Araneus ventricosus</name>
    <name type="common">Orbweaver spider</name>
    <name type="synonym">Epeira ventricosa</name>
    <dbReference type="NCBI Taxonomy" id="182803"/>
    <lineage>
        <taxon>Eukaryota</taxon>
        <taxon>Metazoa</taxon>
        <taxon>Ecdysozoa</taxon>
        <taxon>Arthropoda</taxon>
        <taxon>Chelicerata</taxon>
        <taxon>Arachnida</taxon>
        <taxon>Araneae</taxon>
        <taxon>Araneomorphae</taxon>
        <taxon>Entelegynae</taxon>
        <taxon>Araneoidea</taxon>
        <taxon>Araneidae</taxon>
        <taxon>Araneus</taxon>
    </lineage>
</organism>
<dbReference type="OrthoDB" id="6471718at2759"/>
<dbReference type="GO" id="GO:0003676">
    <property type="term" value="F:nucleic acid binding"/>
    <property type="evidence" value="ECO:0007669"/>
    <property type="project" value="InterPro"/>
</dbReference>
<evidence type="ECO:0000313" key="2">
    <source>
        <dbReference type="Proteomes" id="UP000499080"/>
    </source>
</evidence>
<sequence>MHHMHIPTKSCMKANEVKTLQCPCRSPDLNLMEDLWGILAQDVHKNGRLYRSKSDIKAAIKNCWNNIDTDTFDALPGSMNRRLMQTLEKRCSHITY</sequence>
<dbReference type="AlphaFoldDB" id="A0A4Y2HS20"/>
<protein>
    <recommendedName>
        <fullName evidence="3">Tc1-like transposase DDE domain-containing protein</fullName>
    </recommendedName>
</protein>
<dbReference type="InterPro" id="IPR036397">
    <property type="entry name" value="RNaseH_sf"/>
</dbReference>
<name>A0A4Y2HS20_ARAVE</name>